<evidence type="ECO:0000256" key="9">
    <source>
        <dbReference type="ARBA" id="ARBA00023157"/>
    </source>
</evidence>
<evidence type="ECO:0000256" key="2">
    <source>
        <dbReference type="ARBA" id="ARBA00004613"/>
    </source>
</evidence>
<keyword evidence="8" id="KW-0472">Membrane</keyword>
<keyword evidence="11" id="KW-0393">Immunoglobulin domain</keyword>
<dbReference type="PANTHER" id="PTHR11860:SF82">
    <property type="entry name" value="POLYMERIC IMMUNOGLOBULIN RECEPTOR"/>
    <property type="match status" value="1"/>
</dbReference>
<name>A0A674GSD1_TAEGU</name>
<evidence type="ECO:0000259" key="12">
    <source>
        <dbReference type="Pfam" id="PF07686"/>
    </source>
</evidence>
<evidence type="ECO:0000256" key="4">
    <source>
        <dbReference type="ARBA" id="ARBA00022525"/>
    </source>
</evidence>
<reference evidence="13" key="3">
    <citation type="submission" date="2025-09" db="UniProtKB">
        <authorList>
            <consortium name="Ensembl"/>
        </authorList>
    </citation>
    <scope>IDENTIFICATION</scope>
</reference>
<dbReference type="AlphaFoldDB" id="A0A674GSD1"/>
<comment type="subcellular location">
    <subcellularLocation>
        <location evidence="1">Cell membrane</location>
        <topology evidence="1">Single-pass type I membrane protein</topology>
    </subcellularLocation>
    <subcellularLocation>
        <location evidence="2">Secreted</location>
    </subcellularLocation>
</comment>
<keyword evidence="6" id="KW-0732">Signal</keyword>
<protein>
    <recommendedName>
        <fullName evidence="12">Immunoglobulin V-set domain-containing protein</fullName>
    </recommendedName>
</protein>
<dbReference type="GO" id="GO:0005886">
    <property type="term" value="C:plasma membrane"/>
    <property type="evidence" value="ECO:0007669"/>
    <property type="project" value="UniProtKB-SubCell"/>
</dbReference>
<dbReference type="GeneTree" id="ENSGT00950000182977"/>
<keyword evidence="9" id="KW-1015">Disulfide bond</keyword>
<dbReference type="Ensembl" id="ENSTGUT00000043833.1">
    <property type="protein sequence ID" value="ENSTGUP00000025854.1"/>
    <property type="gene ID" value="ENSTGUG00000027431.1"/>
</dbReference>
<keyword evidence="5" id="KW-0812">Transmembrane</keyword>
<evidence type="ECO:0000256" key="8">
    <source>
        <dbReference type="ARBA" id="ARBA00023136"/>
    </source>
</evidence>
<dbReference type="InterPro" id="IPR036179">
    <property type="entry name" value="Ig-like_dom_sf"/>
</dbReference>
<evidence type="ECO:0000313" key="14">
    <source>
        <dbReference type="Proteomes" id="UP000007754"/>
    </source>
</evidence>
<dbReference type="PANTHER" id="PTHR11860">
    <property type="entry name" value="POLYMERIC-IMMUNOGLOBULIN RECEPTOR"/>
    <property type="match status" value="1"/>
</dbReference>
<dbReference type="SUPFAM" id="SSF48726">
    <property type="entry name" value="Immunoglobulin"/>
    <property type="match status" value="1"/>
</dbReference>
<sequence length="202" mass="21773">MFKGIGNATSQVDFLWHQKHSGRGNTTPKADFLSPVCPGAPHKCSPALSSPAGFCWQAGTNQTFCARPSAPAASRLYSSSFMAGNLGGSITHQCFYPATPANKHGRKYWCKIAADGLCYTIISSSFAASEYQGRVMSSSQPGLGSSTVVLGQLREEDAGWYWCGASSGHTELTASLNRYLPRERIGCGRDKENCPINRRQLP</sequence>
<feature type="domain" description="Immunoglobulin V-set" evidence="12">
    <location>
        <begin position="82"/>
        <end position="167"/>
    </location>
</feature>
<keyword evidence="3" id="KW-1003">Cell membrane</keyword>
<evidence type="ECO:0000256" key="6">
    <source>
        <dbReference type="ARBA" id="ARBA00022729"/>
    </source>
</evidence>
<evidence type="ECO:0000256" key="3">
    <source>
        <dbReference type="ARBA" id="ARBA00022475"/>
    </source>
</evidence>
<accession>A0A674GSD1</accession>
<evidence type="ECO:0000256" key="7">
    <source>
        <dbReference type="ARBA" id="ARBA00022989"/>
    </source>
</evidence>
<evidence type="ECO:0000313" key="13">
    <source>
        <dbReference type="Ensembl" id="ENSTGUP00000025854.1"/>
    </source>
</evidence>
<dbReference type="InParanoid" id="A0A674GSD1"/>
<evidence type="ECO:0000256" key="5">
    <source>
        <dbReference type="ARBA" id="ARBA00022692"/>
    </source>
</evidence>
<dbReference type="Gene3D" id="2.60.40.10">
    <property type="entry name" value="Immunoglobulins"/>
    <property type="match status" value="1"/>
</dbReference>
<keyword evidence="10" id="KW-0325">Glycoprotein</keyword>
<dbReference type="InterPro" id="IPR013783">
    <property type="entry name" value="Ig-like_fold"/>
</dbReference>
<keyword evidence="7" id="KW-1133">Transmembrane helix</keyword>
<evidence type="ECO:0000256" key="11">
    <source>
        <dbReference type="ARBA" id="ARBA00023319"/>
    </source>
</evidence>
<proteinExistence type="predicted"/>
<keyword evidence="4" id="KW-0964">Secreted</keyword>
<dbReference type="GO" id="GO:0004888">
    <property type="term" value="F:transmembrane signaling receptor activity"/>
    <property type="evidence" value="ECO:0007669"/>
    <property type="project" value="TreeGrafter"/>
</dbReference>
<dbReference type="Proteomes" id="UP000007754">
    <property type="component" value="Chromosome 26"/>
</dbReference>
<dbReference type="InterPro" id="IPR013106">
    <property type="entry name" value="Ig_V-set"/>
</dbReference>
<evidence type="ECO:0000256" key="1">
    <source>
        <dbReference type="ARBA" id="ARBA00004251"/>
    </source>
</evidence>
<evidence type="ECO:0000256" key="10">
    <source>
        <dbReference type="ARBA" id="ARBA00023180"/>
    </source>
</evidence>
<dbReference type="InterPro" id="IPR050671">
    <property type="entry name" value="CD300_family_receptors"/>
</dbReference>
<dbReference type="Pfam" id="PF07686">
    <property type="entry name" value="V-set"/>
    <property type="match status" value="1"/>
</dbReference>
<reference evidence="13" key="2">
    <citation type="submission" date="2025-08" db="UniProtKB">
        <authorList>
            <consortium name="Ensembl"/>
        </authorList>
    </citation>
    <scope>IDENTIFICATION</scope>
</reference>
<reference evidence="13 14" key="1">
    <citation type="journal article" date="2010" name="Nature">
        <title>The genome of a songbird.</title>
        <authorList>
            <person name="Warren W.C."/>
            <person name="Clayton D.F."/>
            <person name="Ellegren H."/>
            <person name="Arnold A.P."/>
            <person name="Hillier L.W."/>
            <person name="Kunstner A."/>
            <person name="Searle S."/>
            <person name="White S."/>
            <person name="Vilella A.J."/>
            <person name="Fairley S."/>
            <person name="Heger A."/>
            <person name="Kong L."/>
            <person name="Ponting C.P."/>
            <person name="Jarvis E.D."/>
            <person name="Mello C.V."/>
            <person name="Minx P."/>
            <person name="Lovell P."/>
            <person name="Velho T.A."/>
            <person name="Ferris M."/>
            <person name="Balakrishnan C.N."/>
            <person name="Sinha S."/>
            <person name="Blatti C."/>
            <person name="London S.E."/>
            <person name="Li Y."/>
            <person name="Lin Y.C."/>
            <person name="George J."/>
            <person name="Sweedler J."/>
            <person name="Southey B."/>
            <person name="Gunaratne P."/>
            <person name="Watson M."/>
            <person name="Nam K."/>
            <person name="Backstrom N."/>
            <person name="Smeds L."/>
            <person name="Nabholz B."/>
            <person name="Itoh Y."/>
            <person name="Whitney O."/>
            <person name="Pfenning A.R."/>
            <person name="Howard J."/>
            <person name="Volker M."/>
            <person name="Skinner B.M."/>
            <person name="Griffin D.K."/>
            <person name="Ye L."/>
            <person name="McLaren W.M."/>
            <person name="Flicek P."/>
            <person name="Quesada V."/>
            <person name="Velasco G."/>
            <person name="Lopez-Otin C."/>
            <person name="Puente X.S."/>
            <person name="Olender T."/>
            <person name="Lancet D."/>
            <person name="Smit A.F."/>
            <person name="Hubley R."/>
            <person name="Konkel M.K."/>
            <person name="Walker J.A."/>
            <person name="Batzer M.A."/>
            <person name="Gu W."/>
            <person name="Pollock D.D."/>
            <person name="Chen L."/>
            <person name="Cheng Z."/>
            <person name="Eichler E.E."/>
            <person name="Stapley J."/>
            <person name="Slate J."/>
            <person name="Ekblom R."/>
            <person name="Birkhead T."/>
            <person name="Burke T."/>
            <person name="Burt D."/>
            <person name="Scharff C."/>
            <person name="Adam I."/>
            <person name="Richard H."/>
            <person name="Sultan M."/>
            <person name="Soldatov A."/>
            <person name="Lehrach H."/>
            <person name="Edwards S.V."/>
            <person name="Yang S.P."/>
            <person name="Li X."/>
            <person name="Graves T."/>
            <person name="Fulton L."/>
            <person name="Nelson J."/>
            <person name="Chinwalla A."/>
            <person name="Hou S."/>
            <person name="Mardis E.R."/>
            <person name="Wilson R.K."/>
        </authorList>
    </citation>
    <scope>NUCLEOTIDE SEQUENCE [LARGE SCALE GENOMIC DNA]</scope>
</reference>
<dbReference type="CDD" id="cd05716">
    <property type="entry name" value="IgV_pIgR_like"/>
    <property type="match status" value="1"/>
</dbReference>
<keyword evidence="14" id="KW-1185">Reference proteome</keyword>
<organism evidence="13 14">
    <name type="scientific">Taeniopygia guttata</name>
    <name type="common">Zebra finch</name>
    <name type="synonym">Poephila guttata</name>
    <dbReference type="NCBI Taxonomy" id="59729"/>
    <lineage>
        <taxon>Eukaryota</taxon>
        <taxon>Metazoa</taxon>
        <taxon>Chordata</taxon>
        <taxon>Craniata</taxon>
        <taxon>Vertebrata</taxon>
        <taxon>Euteleostomi</taxon>
        <taxon>Archelosauria</taxon>
        <taxon>Archosauria</taxon>
        <taxon>Dinosauria</taxon>
        <taxon>Saurischia</taxon>
        <taxon>Theropoda</taxon>
        <taxon>Coelurosauria</taxon>
        <taxon>Aves</taxon>
        <taxon>Neognathae</taxon>
        <taxon>Neoaves</taxon>
        <taxon>Telluraves</taxon>
        <taxon>Australaves</taxon>
        <taxon>Passeriformes</taxon>
        <taxon>Passeroidea</taxon>
        <taxon>Estrildidae</taxon>
        <taxon>Estrildinae</taxon>
        <taxon>Taeniopygia</taxon>
    </lineage>
</organism>
<dbReference type="GO" id="GO:0005576">
    <property type="term" value="C:extracellular region"/>
    <property type="evidence" value="ECO:0007669"/>
    <property type="project" value="UniProtKB-SubCell"/>
</dbReference>